<reference evidence="6" key="3">
    <citation type="submission" date="2014-12" db="EMBL/GenBank/DDBJ databases">
        <authorList>
            <person name="Jaenicke S."/>
        </authorList>
    </citation>
    <scope>NUCLEOTIDE SEQUENCE [LARGE SCALE GENOMIC DNA]</scope>
</reference>
<dbReference type="AlphaFoldDB" id="A0A0K2X5S2"/>
<feature type="chain" id="PRO_5013456484" evidence="2">
    <location>
        <begin position="23"/>
        <end position="720"/>
    </location>
</feature>
<feature type="compositionally biased region" description="Low complexity" evidence="1">
    <location>
        <begin position="410"/>
        <end position="474"/>
    </location>
</feature>
<dbReference type="Proteomes" id="UP000038622">
    <property type="component" value="Unassembled WGS sequence"/>
</dbReference>
<keyword evidence="5" id="KW-1185">Reference proteome</keyword>
<protein>
    <submittedName>
        <fullName evidence="3">Putative Outer membrane protein</fullName>
    </submittedName>
</protein>
<feature type="signal peptide" evidence="2">
    <location>
        <begin position="1"/>
        <end position="22"/>
    </location>
</feature>
<keyword evidence="2" id="KW-0732">Signal</keyword>
<evidence type="ECO:0000313" key="4">
    <source>
        <dbReference type="EMBL" id="CRF42123.1"/>
    </source>
</evidence>
<accession>A0A0K2X5S2</accession>
<reference evidence="5" key="2">
    <citation type="submission" date="2014-12" db="EMBL/GenBank/DDBJ databases">
        <authorList>
            <person name="Smet A."/>
        </authorList>
    </citation>
    <scope>NUCLEOTIDE SEQUENCE [LARGE SCALE GENOMIC DNA]</scope>
</reference>
<organism evidence="3 5">
    <name type="scientific">Helicobacter ailurogastricus</name>
    <dbReference type="NCBI Taxonomy" id="1578720"/>
    <lineage>
        <taxon>Bacteria</taxon>
        <taxon>Pseudomonadati</taxon>
        <taxon>Campylobacterota</taxon>
        <taxon>Epsilonproteobacteria</taxon>
        <taxon>Campylobacterales</taxon>
        <taxon>Helicobacteraceae</taxon>
        <taxon>Helicobacter</taxon>
    </lineage>
</organism>
<dbReference type="Proteomes" id="UP000045175">
    <property type="component" value="Unassembled WGS sequence"/>
</dbReference>
<evidence type="ECO:0000256" key="2">
    <source>
        <dbReference type="SAM" id="SignalP"/>
    </source>
</evidence>
<sequence>MKKATSSLALLAGLSLSHLVGAGVEITPPPQQQQVIKGFLNNLANISTDVTNASLGSVESLGKNVIPLTSLTLSNILSDFSTENQAADSVFNVMNSASLGVAGTIGRIKGAIDVLEGHLSIALAPQATQLSHIIALLAGDLTNYTKIDATVSNAAATLANDSPLLSDLGKLVDAYGKASTQINNADNAAQTLNINIGISGIPALYPSQNGNQSNASSATTEASNLVNSLNTLATNVGNTYTGLQTIDSQAKQTAGYLQTIVSAYDNALNVFTKIGAFAVSGLKEVQRDEAVLATTKKGTEANLIATHNLKLVLANTGAEIAALQATEEEITKSDIQTQLSTAVADIASLNQDLGIAKYTLTQNATGTGTYPGVITYANNLKTAATNVTNAINATKAALINACGQGVECQTSSSSSSGSGSSSNNGKTTSGSSPDKTTSNPNSSKTTSSPKNTNNHNSNSGNSGKTTSNSSPNNGAPNTNNSGTPLQNLINSIIDQELHGPGPVQSAILHYIDQEAQTIVQTTSAIISSLDNVSAQQAVQNIVAGLENYASDPENNLVGNPEIPQDFKTEVANFIQNMQAQDINLELMQLNLDSLISQASQMRVELLDNLASSVNAQNLSSFASFVALPAKLDLSPDQAQNTQQAVQGLNNLLIYLNAAKNKMLAYAKESPEEFLARAGGIALPNQTTNSNANMYGIDVQVGYKQYLWQKEKMGFALLWQF</sequence>
<dbReference type="STRING" id="1578720.HAL011_06670"/>
<proteinExistence type="predicted"/>
<gene>
    <name evidence="3" type="ORF">HAL011_06670</name>
    <name evidence="4" type="ORF">HAL013_02800</name>
</gene>
<dbReference type="EMBL" id="CDML01000018">
    <property type="protein sequence ID" value="CRF40898.1"/>
    <property type="molecule type" value="Genomic_DNA"/>
</dbReference>
<evidence type="ECO:0000256" key="1">
    <source>
        <dbReference type="SAM" id="MobiDB-lite"/>
    </source>
</evidence>
<reference evidence="3" key="1">
    <citation type="submission" date="2014-12" db="EMBL/GenBank/DDBJ databases">
        <title>Whole genome sequences of four Staphylococcus schleiferi canine isolates.</title>
        <authorList>
            <person name="Misic A.M."/>
            <person name="Cain C."/>
            <person name="Morris D.O."/>
            <person name="Rankin S."/>
            <person name="Beiting D."/>
        </authorList>
    </citation>
    <scope>NUCLEOTIDE SEQUENCE</scope>
    <source>
        <strain evidence="3">ASB11</strain>
        <strain evidence="4">ASB13</strain>
    </source>
</reference>
<evidence type="ECO:0000313" key="6">
    <source>
        <dbReference type="Proteomes" id="UP000045175"/>
    </source>
</evidence>
<evidence type="ECO:0000313" key="5">
    <source>
        <dbReference type="Proteomes" id="UP000038622"/>
    </source>
</evidence>
<dbReference type="RefSeq" id="WP_053940797.1">
    <property type="nucleotide sequence ID" value="NZ_CDMH01000013.1"/>
</dbReference>
<dbReference type="EMBL" id="CDMH01000013">
    <property type="protein sequence ID" value="CRF42123.1"/>
    <property type="molecule type" value="Genomic_DNA"/>
</dbReference>
<feature type="compositionally biased region" description="Polar residues" evidence="1">
    <location>
        <begin position="475"/>
        <end position="486"/>
    </location>
</feature>
<feature type="region of interest" description="Disordered" evidence="1">
    <location>
        <begin position="409"/>
        <end position="486"/>
    </location>
</feature>
<name>A0A0K2X5S2_9HELI</name>
<evidence type="ECO:0000313" key="3">
    <source>
        <dbReference type="EMBL" id="CRF40898.1"/>
    </source>
</evidence>